<dbReference type="KEGG" id="gog:C1280_04300"/>
<evidence type="ECO:0000313" key="2">
    <source>
        <dbReference type="EMBL" id="AWM36311.1"/>
    </source>
</evidence>
<evidence type="ECO:0000313" key="3">
    <source>
        <dbReference type="Proteomes" id="UP000245802"/>
    </source>
</evidence>
<gene>
    <name evidence="2" type="ORF">C1280_04300</name>
</gene>
<dbReference type="Pfam" id="PF20274">
    <property type="entry name" value="cREC_REC"/>
    <property type="match status" value="1"/>
</dbReference>
<accession>A0A2Z3GUU0</accession>
<proteinExistence type="predicted"/>
<feature type="domain" description="Cyclic-phosphate processing Receiver" evidence="1">
    <location>
        <begin position="36"/>
        <end position="100"/>
    </location>
</feature>
<dbReference type="AlphaFoldDB" id="A0A2Z3GUU0"/>
<sequence>MPIALMLEDEAERLVRFRAVAARLGCELVCWPNAHRMIAEMGERLAEAAFISLDHDLEPEDATDPGDGLDVAKHLAGLSPTCPVIVHTSNGARGDSMMGEFELAGWRHHRVLPIGDDWIEVDWAWHARNLLRRANRVRRTTDKPSAPPGD</sequence>
<evidence type="ECO:0000259" key="1">
    <source>
        <dbReference type="Pfam" id="PF20274"/>
    </source>
</evidence>
<protein>
    <submittedName>
        <fullName evidence="2">Response regulator</fullName>
    </submittedName>
</protein>
<dbReference type="RefSeq" id="WP_010051740.1">
    <property type="nucleotide sequence ID" value="NZ_CP025958.1"/>
</dbReference>
<organism evidence="2 3">
    <name type="scientific">Gemmata obscuriglobus</name>
    <dbReference type="NCBI Taxonomy" id="114"/>
    <lineage>
        <taxon>Bacteria</taxon>
        <taxon>Pseudomonadati</taxon>
        <taxon>Planctomycetota</taxon>
        <taxon>Planctomycetia</taxon>
        <taxon>Gemmatales</taxon>
        <taxon>Gemmataceae</taxon>
        <taxon>Gemmata</taxon>
    </lineage>
</organism>
<dbReference type="Proteomes" id="UP000245802">
    <property type="component" value="Chromosome"/>
</dbReference>
<name>A0A2Z3GUU0_9BACT</name>
<dbReference type="InterPro" id="IPR046909">
    <property type="entry name" value="cREC_REC"/>
</dbReference>
<reference evidence="2 3" key="1">
    <citation type="submission" date="2018-01" db="EMBL/GenBank/DDBJ databases">
        <title>G. obscuriglobus.</title>
        <authorList>
            <person name="Franke J."/>
            <person name="Blomberg W."/>
            <person name="Selmecki A."/>
        </authorList>
    </citation>
    <scope>NUCLEOTIDE SEQUENCE [LARGE SCALE GENOMIC DNA]</scope>
    <source>
        <strain evidence="2 3">DSM 5831</strain>
    </source>
</reference>
<keyword evidence="3" id="KW-1185">Reference proteome</keyword>
<dbReference type="OrthoDB" id="284845at2"/>
<dbReference type="EMBL" id="CP025958">
    <property type="protein sequence ID" value="AWM36311.1"/>
    <property type="molecule type" value="Genomic_DNA"/>
</dbReference>